<keyword evidence="8" id="KW-1185">Reference proteome</keyword>
<dbReference type="EMBL" id="BLJN01000007">
    <property type="protein sequence ID" value="GFE84055.1"/>
    <property type="molecule type" value="Genomic_DNA"/>
</dbReference>
<proteinExistence type="predicted"/>
<dbReference type="PANTHER" id="PTHR30606">
    <property type="entry name" value="LIPID A BIOSYNTHESIS LAUROYL ACYLTRANSFERASE"/>
    <property type="match status" value="1"/>
</dbReference>
<dbReference type="PANTHER" id="PTHR30606:SF9">
    <property type="entry name" value="LIPID A BIOSYNTHESIS LAUROYLTRANSFERASE"/>
    <property type="match status" value="1"/>
</dbReference>
<evidence type="ECO:0000256" key="2">
    <source>
        <dbReference type="ARBA" id="ARBA00022475"/>
    </source>
</evidence>
<protein>
    <submittedName>
        <fullName evidence="7">Lipid A biosynthesis lauroyltransferase</fullName>
    </submittedName>
</protein>
<keyword evidence="4 7" id="KW-0808">Transferase</keyword>
<dbReference type="GO" id="GO:0016746">
    <property type="term" value="F:acyltransferase activity"/>
    <property type="evidence" value="ECO:0007669"/>
    <property type="project" value="UniProtKB-KW"/>
</dbReference>
<dbReference type="Proteomes" id="UP000445000">
    <property type="component" value="Unassembled WGS sequence"/>
</dbReference>
<keyword evidence="6" id="KW-0012">Acyltransferase</keyword>
<dbReference type="InterPro" id="IPR004960">
    <property type="entry name" value="LipA_acyltrans"/>
</dbReference>
<evidence type="ECO:0000313" key="7">
    <source>
        <dbReference type="EMBL" id="GFE84055.1"/>
    </source>
</evidence>
<evidence type="ECO:0000256" key="4">
    <source>
        <dbReference type="ARBA" id="ARBA00022679"/>
    </source>
</evidence>
<evidence type="ECO:0000256" key="3">
    <source>
        <dbReference type="ARBA" id="ARBA00022519"/>
    </source>
</evidence>
<evidence type="ECO:0000256" key="1">
    <source>
        <dbReference type="ARBA" id="ARBA00004533"/>
    </source>
</evidence>
<evidence type="ECO:0000256" key="6">
    <source>
        <dbReference type="ARBA" id="ARBA00023315"/>
    </source>
</evidence>
<accession>A0A829YL71</accession>
<reference evidence="8" key="1">
    <citation type="submission" date="2020-01" db="EMBL/GenBank/DDBJ databases">
        <title>'Steroidobacter agaridevorans' sp. nov., agar-degrading bacteria isolated from rhizosphere soils.</title>
        <authorList>
            <person name="Ikenaga M."/>
            <person name="Kataoka M."/>
            <person name="Murouchi A."/>
            <person name="Katsuragi S."/>
            <person name="Sakai M."/>
        </authorList>
    </citation>
    <scope>NUCLEOTIDE SEQUENCE [LARGE SCALE GENOMIC DNA]</scope>
    <source>
        <strain evidence="8">YU21-B</strain>
    </source>
</reference>
<evidence type="ECO:0000256" key="5">
    <source>
        <dbReference type="ARBA" id="ARBA00023136"/>
    </source>
</evidence>
<dbReference type="Pfam" id="PF03279">
    <property type="entry name" value="Lip_A_acyltrans"/>
    <property type="match status" value="1"/>
</dbReference>
<dbReference type="GO" id="GO:0009247">
    <property type="term" value="P:glycolipid biosynthetic process"/>
    <property type="evidence" value="ECO:0007669"/>
    <property type="project" value="UniProtKB-ARBA"/>
</dbReference>
<gene>
    <name evidence="7" type="primary">htrB</name>
    <name evidence="7" type="ORF">GCM10011487_60550</name>
</gene>
<organism evidence="7 8">
    <name type="scientific">Steroidobacter agaridevorans</name>
    <dbReference type="NCBI Taxonomy" id="2695856"/>
    <lineage>
        <taxon>Bacteria</taxon>
        <taxon>Pseudomonadati</taxon>
        <taxon>Pseudomonadota</taxon>
        <taxon>Gammaproteobacteria</taxon>
        <taxon>Steroidobacterales</taxon>
        <taxon>Steroidobacteraceae</taxon>
        <taxon>Steroidobacter</taxon>
    </lineage>
</organism>
<dbReference type="GO" id="GO:0005886">
    <property type="term" value="C:plasma membrane"/>
    <property type="evidence" value="ECO:0007669"/>
    <property type="project" value="UniProtKB-SubCell"/>
</dbReference>
<evidence type="ECO:0000313" key="8">
    <source>
        <dbReference type="Proteomes" id="UP000445000"/>
    </source>
</evidence>
<sequence>MVFFYKMVPATAAIYEVMTTSPPAPSTQGVPLYRFLGPRFWPIWLGLGIVRALNVLPLRMQLAVGRALGRLAFRFARRDRRIASINIAMCLPGLSAQERDELVREHFESLGCTLLETGLVWWARDARLRKLIQFEGEEHLQAALAKGRGALMLSAHFTTLEMGARALTLLGPTSVMYLTPSNPLIAELSRRNREKHTVQAVTSEQIRELLTNLKNNLPVWYAPDQRYTGKNSEIVPFFGVPAASNVATSRLAKISGAPVLPYFPERRADNSGYVIVIHPPLKNFPSSDPVADTRRFHELIEDHARRNPAQYLWTYKRFKRPDYDPYRR</sequence>
<name>A0A829YL71_9GAMM</name>
<dbReference type="CDD" id="cd07984">
    <property type="entry name" value="LPLAT_LABLAT-like"/>
    <property type="match status" value="1"/>
</dbReference>
<comment type="subcellular location">
    <subcellularLocation>
        <location evidence="1">Cell inner membrane</location>
    </subcellularLocation>
</comment>
<keyword evidence="5" id="KW-0472">Membrane</keyword>
<dbReference type="PIRSF" id="PIRSF026649">
    <property type="entry name" value="MsbB"/>
    <property type="match status" value="1"/>
</dbReference>
<keyword evidence="2" id="KW-1003">Cell membrane</keyword>
<comment type="caution">
    <text evidence="7">The sequence shown here is derived from an EMBL/GenBank/DDBJ whole genome shotgun (WGS) entry which is preliminary data.</text>
</comment>
<keyword evidence="3" id="KW-0997">Cell inner membrane</keyword>
<dbReference type="AlphaFoldDB" id="A0A829YL71"/>